<dbReference type="AlphaFoldDB" id="A0A2G2W8A1"/>
<dbReference type="SUPFAM" id="SSF51182">
    <property type="entry name" value="RmlC-like cupins"/>
    <property type="match status" value="1"/>
</dbReference>
<sequence length="116" mass="12377">MAVFRKMFPLIVIIMTLLAINSDKACAADPDMLQNICSGDLNSTVKVNGFPCKNTSSTDDFTSRVLSMPGVVNVFGIMITRANVQSVPGLNTLGVSMDFAPGGIAPPHIHPRATER</sequence>
<reference evidence="4" key="2">
    <citation type="journal article" date="2017" name="J. Anim. Genet.">
        <title>Multiple reference genome sequences of hot pepper reveal the massive evolution of plant disease resistance genes by retroduplication.</title>
        <authorList>
            <person name="Kim S."/>
            <person name="Park J."/>
            <person name="Yeom S.-I."/>
            <person name="Kim Y.-M."/>
            <person name="Seo E."/>
            <person name="Kim K.-T."/>
            <person name="Kim M.-S."/>
            <person name="Lee J.M."/>
            <person name="Cheong K."/>
            <person name="Shin H.-S."/>
            <person name="Kim S.-B."/>
            <person name="Han K."/>
            <person name="Lee J."/>
            <person name="Park M."/>
            <person name="Lee H.-A."/>
            <person name="Lee H.-Y."/>
            <person name="Lee Y."/>
            <person name="Oh S."/>
            <person name="Lee J.H."/>
            <person name="Choi E."/>
            <person name="Choi E."/>
            <person name="Lee S.E."/>
            <person name="Jeon J."/>
            <person name="Kim H."/>
            <person name="Choi G."/>
            <person name="Song H."/>
            <person name="Lee J."/>
            <person name="Lee S.-C."/>
            <person name="Kwon J.-K."/>
            <person name="Lee H.-Y."/>
            <person name="Koo N."/>
            <person name="Hong Y."/>
            <person name="Kim R.W."/>
            <person name="Kang W.-H."/>
            <person name="Huh J.H."/>
            <person name="Kang B.-C."/>
            <person name="Yang T.-J."/>
            <person name="Lee Y.-H."/>
            <person name="Bennetzen J.L."/>
            <person name="Choi D."/>
        </authorList>
    </citation>
    <scope>NUCLEOTIDE SEQUENCE [LARGE SCALE GENOMIC DNA]</scope>
    <source>
        <strain evidence="4">cv. PBC81</strain>
    </source>
</reference>
<accession>A0A2G2W8A1</accession>
<reference evidence="3 4" key="1">
    <citation type="journal article" date="2017" name="Genome Biol.">
        <title>New reference genome sequences of hot pepper reveal the massive evolution of plant disease-resistance genes by retroduplication.</title>
        <authorList>
            <person name="Kim S."/>
            <person name="Park J."/>
            <person name="Yeom S.I."/>
            <person name="Kim Y.M."/>
            <person name="Seo E."/>
            <person name="Kim K.T."/>
            <person name="Kim M.S."/>
            <person name="Lee J.M."/>
            <person name="Cheong K."/>
            <person name="Shin H.S."/>
            <person name="Kim S.B."/>
            <person name="Han K."/>
            <person name="Lee J."/>
            <person name="Park M."/>
            <person name="Lee H.A."/>
            <person name="Lee H.Y."/>
            <person name="Lee Y."/>
            <person name="Oh S."/>
            <person name="Lee J.H."/>
            <person name="Choi E."/>
            <person name="Choi E."/>
            <person name="Lee S.E."/>
            <person name="Jeon J."/>
            <person name="Kim H."/>
            <person name="Choi G."/>
            <person name="Song H."/>
            <person name="Lee J."/>
            <person name="Lee S.C."/>
            <person name="Kwon J.K."/>
            <person name="Lee H.Y."/>
            <person name="Koo N."/>
            <person name="Hong Y."/>
            <person name="Kim R.W."/>
            <person name="Kang W.H."/>
            <person name="Huh J.H."/>
            <person name="Kang B.C."/>
            <person name="Yang T.J."/>
            <person name="Lee Y.H."/>
            <person name="Bennetzen J.L."/>
            <person name="Choi D."/>
        </authorList>
    </citation>
    <scope>NUCLEOTIDE SEQUENCE [LARGE SCALE GENOMIC DNA]</scope>
    <source>
        <strain evidence="4">cv. PBC81</strain>
    </source>
</reference>
<proteinExistence type="predicted"/>
<evidence type="ECO:0000313" key="3">
    <source>
        <dbReference type="EMBL" id="PHT41456.1"/>
    </source>
</evidence>
<dbReference type="InterPro" id="IPR014710">
    <property type="entry name" value="RmlC-like_jellyroll"/>
</dbReference>
<organism evidence="3 4">
    <name type="scientific">Capsicum baccatum</name>
    <name type="common">Peruvian pepper</name>
    <dbReference type="NCBI Taxonomy" id="33114"/>
    <lineage>
        <taxon>Eukaryota</taxon>
        <taxon>Viridiplantae</taxon>
        <taxon>Streptophyta</taxon>
        <taxon>Embryophyta</taxon>
        <taxon>Tracheophyta</taxon>
        <taxon>Spermatophyta</taxon>
        <taxon>Magnoliopsida</taxon>
        <taxon>eudicotyledons</taxon>
        <taxon>Gunneridae</taxon>
        <taxon>Pentapetalae</taxon>
        <taxon>asterids</taxon>
        <taxon>lamiids</taxon>
        <taxon>Solanales</taxon>
        <taxon>Solanaceae</taxon>
        <taxon>Solanoideae</taxon>
        <taxon>Capsiceae</taxon>
        <taxon>Capsicum</taxon>
    </lineage>
</organism>
<keyword evidence="1" id="KW-0732">Signal</keyword>
<dbReference type="Pfam" id="PF00190">
    <property type="entry name" value="Cupin_1"/>
    <property type="match status" value="1"/>
</dbReference>
<feature type="domain" description="Cupin type-1" evidence="2">
    <location>
        <begin position="71"/>
        <end position="115"/>
    </location>
</feature>
<dbReference type="InterPro" id="IPR011051">
    <property type="entry name" value="RmlC_Cupin_sf"/>
</dbReference>
<dbReference type="Proteomes" id="UP000224567">
    <property type="component" value="Unassembled WGS sequence"/>
</dbReference>
<name>A0A2G2W8A1_CAPBA</name>
<comment type="caution">
    <text evidence="3">The sequence shown here is derived from an EMBL/GenBank/DDBJ whole genome shotgun (WGS) entry which is preliminary data.</text>
</comment>
<evidence type="ECO:0000313" key="4">
    <source>
        <dbReference type="Proteomes" id="UP000224567"/>
    </source>
</evidence>
<evidence type="ECO:0000259" key="2">
    <source>
        <dbReference type="Pfam" id="PF00190"/>
    </source>
</evidence>
<dbReference type="Gene3D" id="2.60.120.10">
    <property type="entry name" value="Jelly Rolls"/>
    <property type="match status" value="1"/>
</dbReference>
<feature type="chain" id="PRO_5013673173" evidence="1">
    <location>
        <begin position="28"/>
        <end position="116"/>
    </location>
</feature>
<dbReference type="InterPro" id="IPR006045">
    <property type="entry name" value="Cupin_1"/>
</dbReference>
<dbReference type="EMBL" id="MLFT02000008">
    <property type="protein sequence ID" value="PHT41456.1"/>
    <property type="molecule type" value="Genomic_DNA"/>
</dbReference>
<protein>
    <submittedName>
        <fullName evidence="3">Nectarin-1</fullName>
    </submittedName>
</protein>
<keyword evidence="4" id="KW-1185">Reference proteome</keyword>
<gene>
    <name evidence="3" type="ORF">CQW23_20310</name>
</gene>
<feature type="signal peptide" evidence="1">
    <location>
        <begin position="1"/>
        <end position="27"/>
    </location>
</feature>
<dbReference type="PANTHER" id="PTHR31238">
    <property type="entry name" value="GERMIN-LIKE PROTEIN SUBFAMILY 3 MEMBER 3"/>
    <property type="match status" value="1"/>
</dbReference>
<dbReference type="STRING" id="33114.A0A2G2W8A1"/>
<evidence type="ECO:0000256" key="1">
    <source>
        <dbReference type="SAM" id="SignalP"/>
    </source>
</evidence>
<dbReference type="OrthoDB" id="1734388at2759"/>